<dbReference type="InterPro" id="IPR027417">
    <property type="entry name" value="P-loop_NTPase"/>
</dbReference>
<dbReference type="Pfam" id="PF13175">
    <property type="entry name" value="AAA_15"/>
    <property type="match status" value="1"/>
</dbReference>
<comment type="caution">
    <text evidence="3">The sequence shown here is derived from an EMBL/GenBank/DDBJ whole genome shotgun (WGS) entry which is preliminary data.</text>
</comment>
<organism evidence="3 4">
    <name type="scientific">Candidatus Roizmanbacteria bacterium RIFOXYD1_FULL_38_12</name>
    <dbReference type="NCBI Taxonomy" id="1802093"/>
    <lineage>
        <taxon>Bacteria</taxon>
        <taxon>Candidatus Roizmaniibacteriota</taxon>
    </lineage>
</organism>
<accession>A0A1F7L0X8</accession>
<dbReference type="EMBL" id="MGBR01000001">
    <property type="protein sequence ID" value="OGK73785.1"/>
    <property type="molecule type" value="Genomic_DNA"/>
</dbReference>
<dbReference type="InterPro" id="IPR051396">
    <property type="entry name" value="Bact_Antivir_Def_Nuclease"/>
</dbReference>
<sequence>MKLKKLIIDHFRSIEHIEIDFPIGVPLILFGPNNTGKSNILQGIENILGEKYANYIEFEDNDYFLRQNKLYPNISFKAIFDGNIKSSYPESSTICFTTNHKFRHYKTKENLIENTFHYEDGGQMFLKNEEREQCQFILINASRDINRQFSYFSQYSVLSRLTKKMHGVLVEKTKIKLDEHFKSIKSTFELVPEYKNFLNKLQSSFKSNANGFEHKLDIDLSAYDPNNYFHSLRIIAKEGEAVRSFSELGTGEQQILLISFIKAYAETFKGEHFILGIEEPEAHLHPLAQRWLAKNIENICENGAQVIITTHSPEFLNIENLSGFVKVYKENNLTKILQHSPKSLVESCVNLGANSDKTSEKTILRYYRSNTFYEQLRGFFAKKIILVEGPTELFSLQNYFTNCGYDLVKNGVEIIDCKGKSQIARNYRLFFSYGYTCFCLFDADESDSEKKRANKELAEIFKFDPENLTIDKEKFVTTKGQAYGYFGKDYENYLRANLNEYSEKEKQIEGEKVLIAKIISEENVNYKPQFINNIAEYLELELRVLDNAPIADQKPSDNIPF</sequence>
<evidence type="ECO:0000259" key="2">
    <source>
        <dbReference type="Pfam" id="PF20469"/>
    </source>
</evidence>
<feature type="domain" description="Endonuclease GajA/Old nuclease/RecF-like AAA" evidence="1">
    <location>
        <begin position="101"/>
        <end position="315"/>
    </location>
</feature>
<dbReference type="InterPro" id="IPR041685">
    <property type="entry name" value="AAA_GajA/Old/RecF-like"/>
</dbReference>
<evidence type="ECO:0000259" key="1">
    <source>
        <dbReference type="Pfam" id="PF13175"/>
    </source>
</evidence>
<name>A0A1F7L0X8_9BACT</name>
<dbReference type="CDD" id="cd00267">
    <property type="entry name" value="ABC_ATPase"/>
    <property type="match status" value="1"/>
</dbReference>
<protein>
    <submittedName>
        <fullName evidence="3">Uncharacterized protein</fullName>
    </submittedName>
</protein>
<gene>
    <name evidence="3" type="ORF">A3K52_03305</name>
</gene>
<dbReference type="PANTHER" id="PTHR43581">
    <property type="entry name" value="ATP/GTP PHOSPHATASE"/>
    <property type="match status" value="1"/>
</dbReference>
<dbReference type="PANTHER" id="PTHR43581:SF4">
    <property type="entry name" value="ATP_GTP PHOSPHATASE"/>
    <property type="match status" value="1"/>
</dbReference>
<proteinExistence type="predicted"/>
<evidence type="ECO:0000313" key="3">
    <source>
        <dbReference type="EMBL" id="OGK73785.1"/>
    </source>
</evidence>
<dbReference type="AlphaFoldDB" id="A0A1F7L0X8"/>
<evidence type="ECO:0000313" key="4">
    <source>
        <dbReference type="Proteomes" id="UP000177050"/>
    </source>
</evidence>
<dbReference type="InterPro" id="IPR034139">
    <property type="entry name" value="TOPRIM_OLD"/>
</dbReference>
<dbReference type="SUPFAM" id="SSF52540">
    <property type="entry name" value="P-loop containing nucleoside triphosphate hydrolases"/>
    <property type="match status" value="1"/>
</dbReference>
<dbReference type="Proteomes" id="UP000177050">
    <property type="component" value="Unassembled WGS sequence"/>
</dbReference>
<dbReference type="Pfam" id="PF20469">
    <property type="entry name" value="OLD-like_TOPRIM"/>
    <property type="match status" value="1"/>
</dbReference>
<reference evidence="3 4" key="1">
    <citation type="journal article" date="2016" name="Nat. Commun.">
        <title>Thousands of microbial genomes shed light on interconnected biogeochemical processes in an aquifer system.</title>
        <authorList>
            <person name="Anantharaman K."/>
            <person name="Brown C.T."/>
            <person name="Hug L.A."/>
            <person name="Sharon I."/>
            <person name="Castelle C.J."/>
            <person name="Probst A.J."/>
            <person name="Thomas B.C."/>
            <person name="Singh A."/>
            <person name="Wilkins M.J."/>
            <person name="Karaoz U."/>
            <person name="Brodie E.L."/>
            <person name="Williams K.H."/>
            <person name="Hubbard S.S."/>
            <person name="Banfield J.F."/>
        </authorList>
    </citation>
    <scope>NUCLEOTIDE SEQUENCE [LARGE SCALE GENOMIC DNA]</scope>
</reference>
<feature type="domain" description="OLD protein-like TOPRIM" evidence="2">
    <location>
        <begin position="379"/>
        <end position="444"/>
    </location>
</feature>
<dbReference type="Gene3D" id="3.40.50.300">
    <property type="entry name" value="P-loop containing nucleotide triphosphate hydrolases"/>
    <property type="match status" value="1"/>
</dbReference>
<dbReference type="CDD" id="cd01026">
    <property type="entry name" value="TOPRIM_OLD"/>
    <property type="match status" value="1"/>
</dbReference>